<protein>
    <recommendedName>
        <fullName evidence="9">DUF1772-domain-containing protein</fullName>
    </recommendedName>
</protein>
<dbReference type="Pfam" id="PF08592">
    <property type="entry name" value="Anthrone_oxy"/>
    <property type="match status" value="1"/>
</dbReference>
<reference evidence="7 8" key="1">
    <citation type="submission" date="2024-02" db="EMBL/GenBank/DDBJ databases">
        <title>De novo assembly and annotation of 12 fungi associated with fruit tree decline syndrome in Ontario, Canada.</title>
        <authorList>
            <person name="Sulman M."/>
            <person name="Ellouze W."/>
            <person name="Ilyukhin E."/>
        </authorList>
    </citation>
    <scope>NUCLEOTIDE SEQUENCE [LARGE SCALE GENOMIC DNA]</scope>
    <source>
        <strain evidence="7 8">M97-236</strain>
    </source>
</reference>
<comment type="subcellular location">
    <subcellularLocation>
        <location evidence="1">Membrane</location>
        <topology evidence="1">Multi-pass membrane protein</topology>
    </subcellularLocation>
</comment>
<gene>
    <name evidence="7" type="ORF">SLS59_001419</name>
</gene>
<evidence type="ECO:0000313" key="7">
    <source>
        <dbReference type="EMBL" id="KAL1609056.1"/>
    </source>
</evidence>
<feature type="transmembrane region" description="Helical" evidence="6">
    <location>
        <begin position="12"/>
        <end position="35"/>
    </location>
</feature>
<accession>A0ABR3RX93</accession>
<dbReference type="Proteomes" id="UP001521222">
    <property type="component" value="Unassembled WGS sequence"/>
</dbReference>
<evidence type="ECO:0000256" key="4">
    <source>
        <dbReference type="ARBA" id="ARBA00023136"/>
    </source>
</evidence>
<dbReference type="InterPro" id="IPR013901">
    <property type="entry name" value="Anthrone_oxy"/>
</dbReference>
<keyword evidence="3 6" id="KW-1133">Transmembrane helix</keyword>
<proteinExistence type="inferred from homology"/>
<evidence type="ECO:0008006" key="9">
    <source>
        <dbReference type="Google" id="ProtNLM"/>
    </source>
</evidence>
<evidence type="ECO:0000256" key="5">
    <source>
        <dbReference type="ARBA" id="ARBA00034313"/>
    </source>
</evidence>
<organism evidence="7 8">
    <name type="scientific">Nothophoma quercina</name>
    <dbReference type="NCBI Taxonomy" id="749835"/>
    <lineage>
        <taxon>Eukaryota</taxon>
        <taxon>Fungi</taxon>
        <taxon>Dikarya</taxon>
        <taxon>Ascomycota</taxon>
        <taxon>Pezizomycotina</taxon>
        <taxon>Dothideomycetes</taxon>
        <taxon>Pleosporomycetidae</taxon>
        <taxon>Pleosporales</taxon>
        <taxon>Pleosporineae</taxon>
        <taxon>Didymellaceae</taxon>
        <taxon>Nothophoma</taxon>
    </lineage>
</organism>
<sequence length="169" mass="17557">MASTAFTAAKVVGLTGAAWLSGTIASISLISVPAISRSTKEDRLSAAHAVKLWKNNFEAGFALAPPIAVATASSLGFCAWSAPKLLTLGVPNGRLFAAAALLTVSIVPFTIIFMGSTNDKLLRLAKKEDLTTSETQESEVLLKKWASLNVMRCSLPLAGALVTGVAVLV</sequence>
<evidence type="ECO:0000256" key="3">
    <source>
        <dbReference type="ARBA" id="ARBA00022989"/>
    </source>
</evidence>
<comment type="caution">
    <text evidence="7">The sequence shown here is derived from an EMBL/GenBank/DDBJ whole genome shotgun (WGS) entry which is preliminary data.</text>
</comment>
<keyword evidence="4 6" id="KW-0472">Membrane</keyword>
<keyword evidence="8" id="KW-1185">Reference proteome</keyword>
<name>A0ABR3RX93_9PLEO</name>
<comment type="similarity">
    <text evidence="5">Belongs to the anthrone oxygenase family.</text>
</comment>
<evidence type="ECO:0000256" key="2">
    <source>
        <dbReference type="ARBA" id="ARBA00022692"/>
    </source>
</evidence>
<evidence type="ECO:0000256" key="1">
    <source>
        <dbReference type="ARBA" id="ARBA00004141"/>
    </source>
</evidence>
<evidence type="ECO:0000313" key="8">
    <source>
        <dbReference type="Proteomes" id="UP001521222"/>
    </source>
</evidence>
<dbReference type="PANTHER" id="PTHR35042:SF1">
    <property type="entry name" value="DUF1772-DOMAIN-CONTAINING PROTEIN"/>
    <property type="match status" value="1"/>
</dbReference>
<feature type="transmembrane region" description="Helical" evidence="6">
    <location>
        <begin position="95"/>
        <end position="117"/>
    </location>
</feature>
<dbReference type="PANTHER" id="PTHR35042">
    <property type="entry name" value="ANTHRONE OXYGENASE ENCC"/>
    <property type="match status" value="1"/>
</dbReference>
<keyword evidence="2 6" id="KW-0812">Transmembrane</keyword>
<dbReference type="EMBL" id="JAKIXB020000004">
    <property type="protein sequence ID" value="KAL1609056.1"/>
    <property type="molecule type" value="Genomic_DNA"/>
</dbReference>
<evidence type="ECO:0000256" key="6">
    <source>
        <dbReference type="SAM" id="Phobius"/>
    </source>
</evidence>
<feature type="transmembrane region" description="Helical" evidence="6">
    <location>
        <begin position="61"/>
        <end position="83"/>
    </location>
</feature>